<accession>A0A5J4VQG4</accession>
<evidence type="ECO:0000313" key="2">
    <source>
        <dbReference type="Proteomes" id="UP000324800"/>
    </source>
</evidence>
<sequence>MNGLTQDDQESGDETEGGFDLRYDLNIGVVENREFQDGGFFWMSYK</sequence>
<evidence type="ECO:0000313" key="1">
    <source>
        <dbReference type="EMBL" id="KAA6384725.1"/>
    </source>
</evidence>
<protein>
    <submittedName>
        <fullName evidence="1">Uncharacterized protein</fullName>
    </submittedName>
</protein>
<gene>
    <name evidence="1" type="ORF">EZS28_019747</name>
</gene>
<dbReference type="EMBL" id="SNRW01005613">
    <property type="protein sequence ID" value="KAA6384725.1"/>
    <property type="molecule type" value="Genomic_DNA"/>
</dbReference>
<comment type="caution">
    <text evidence="1">The sequence shown here is derived from an EMBL/GenBank/DDBJ whole genome shotgun (WGS) entry which is preliminary data.</text>
</comment>
<dbReference type="Proteomes" id="UP000324800">
    <property type="component" value="Unassembled WGS sequence"/>
</dbReference>
<dbReference type="AlphaFoldDB" id="A0A5J4VQG4"/>
<proteinExistence type="predicted"/>
<name>A0A5J4VQG4_9EUKA</name>
<organism evidence="1 2">
    <name type="scientific">Streblomastix strix</name>
    <dbReference type="NCBI Taxonomy" id="222440"/>
    <lineage>
        <taxon>Eukaryota</taxon>
        <taxon>Metamonada</taxon>
        <taxon>Preaxostyla</taxon>
        <taxon>Oxymonadida</taxon>
        <taxon>Streblomastigidae</taxon>
        <taxon>Streblomastix</taxon>
    </lineage>
</organism>
<reference evidence="1 2" key="1">
    <citation type="submission" date="2019-03" db="EMBL/GenBank/DDBJ databases">
        <title>Single cell metagenomics reveals metabolic interactions within the superorganism composed of flagellate Streblomastix strix and complex community of Bacteroidetes bacteria on its surface.</title>
        <authorList>
            <person name="Treitli S.C."/>
            <person name="Kolisko M."/>
            <person name="Husnik F."/>
            <person name="Keeling P."/>
            <person name="Hampl V."/>
        </authorList>
    </citation>
    <scope>NUCLEOTIDE SEQUENCE [LARGE SCALE GENOMIC DNA]</scope>
    <source>
        <strain evidence="1">ST1C</strain>
    </source>
</reference>
<feature type="non-terminal residue" evidence="1">
    <location>
        <position position="46"/>
    </location>
</feature>